<keyword evidence="1" id="KW-0812">Transmembrane</keyword>
<accession>A0A1G2KI42</accession>
<comment type="caution">
    <text evidence="2">The sequence shown here is derived from an EMBL/GenBank/DDBJ whole genome shotgun (WGS) entry which is preliminary data.</text>
</comment>
<keyword evidence="1" id="KW-0472">Membrane</keyword>
<evidence type="ECO:0008006" key="4">
    <source>
        <dbReference type="Google" id="ProtNLM"/>
    </source>
</evidence>
<evidence type="ECO:0000256" key="1">
    <source>
        <dbReference type="SAM" id="Phobius"/>
    </source>
</evidence>
<dbReference type="EMBL" id="MHQI01000048">
    <property type="protein sequence ID" value="OGZ99099.1"/>
    <property type="molecule type" value="Genomic_DNA"/>
</dbReference>
<dbReference type="STRING" id="1802270.A3C07_04210"/>
<keyword evidence="1" id="KW-1133">Transmembrane helix</keyword>
<name>A0A1G2KI42_9BACT</name>
<gene>
    <name evidence="2" type="ORF">A3C07_04210</name>
</gene>
<dbReference type="Proteomes" id="UP000179023">
    <property type="component" value="Unassembled WGS sequence"/>
</dbReference>
<evidence type="ECO:0000313" key="2">
    <source>
        <dbReference type="EMBL" id="OGZ99099.1"/>
    </source>
</evidence>
<organism evidence="2 3">
    <name type="scientific">Candidatus Sungbacteria bacterium RIFCSPHIGHO2_02_FULL_47_11</name>
    <dbReference type="NCBI Taxonomy" id="1802270"/>
    <lineage>
        <taxon>Bacteria</taxon>
        <taxon>Candidatus Sungiibacteriota</taxon>
    </lineage>
</organism>
<protein>
    <recommendedName>
        <fullName evidence="4">DUF5673 domain-containing protein</fullName>
    </recommendedName>
</protein>
<dbReference type="AlphaFoldDB" id="A0A1G2KI42"/>
<evidence type="ECO:0000313" key="3">
    <source>
        <dbReference type="Proteomes" id="UP000179023"/>
    </source>
</evidence>
<proteinExistence type="predicted"/>
<reference evidence="2 3" key="1">
    <citation type="journal article" date="2016" name="Nat. Commun.">
        <title>Thousands of microbial genomes shed light on interconnected biogeochemical processes in an aquifer system.</title>
        <authorList>
            <person name="Anantharaman K."/>
            <person name="Brown C.T."/>
            <person name="Hug L.A."/>
            <person name="Sharon I."/>
            <person name="Castelle C.J."/>
            <person name="Probst A.J."/>
            <person name="Thomas B.C."/>
            <person name="Singh A."/>
            <person name="Wilkins M.J."/>
            <person name="Karaoz U."/>
            <person name="Brodie E.L."/>
            <person name="Williams K.H."/>
            <person name="Hubbard S.S."/>
            <person name="Banfield J.F."/>
        </authorList>
    </citation>
    <scope>NUCLEOTIDE SEQUENCE [LARGE SCALE GENOMIC DNA]</scope>
</reference>
<feature type="transmembrane region" description="Helical" evidence="1">
    <location>
        <begin position="73"/>
        <end position="91"/>
    </location>
</feature>
<sequence>MADVIDLRNRRRRATAVSDEDTGTHPIRDADEIPEMLEWSALEYEKQEYSSQWFVGVGAVAALFIIIGIFARSYFFVTLIVLAFAVLVLYTRREPRLIGFSITSDGVRAGKTFYEFSQLKSFWIFEKTDIKELSLETDKLLTPFIRLPLGEGNPETIKAVLEQRLLKKEHQDLVSDQIARGLGF</sequence>
<feature type="transmembrane region" description="Helical" evidence="1">
    <location>
        <begin position="49"/>
        <end position="67"/>
    </location>
</feature>